<dbReference type="KEGG" id="mkc:kam1_1772"/>
<dbReference type="Pfam" id="PF00933">
    <property type="entry name" value="Glyco_hydro_3"/>
    <property type="match status" value="1"/>
</dbReference>
<accession>A0A516TP22</accession>
<dbReference type="GO" id="GO:0009254">
    <property type="term" value="P:peptidoglycan turnover"/>
    <property type="evidence" value="ECO:0007669"/>
    <property type="project" value="TreeGrafter"/>
</dbReference>
<organism evidence="5 6">
    <name type="scientific">Methylacidiphilum kamchatkense Kam1</name>
    <dbReference type="NCBI Taxonomy" id="1202785"/>
    <lineage>
        <taxon>Bacteria</taxon>
        <taxon>Pseudomonadati</taxon>
        <taxon>Verrucomicrobiota</taxon>
        <taxon>Methylacidiphilae</taxon>
        <taxon>Methylacidiphilales</taxon>
        <taxon>Methylacidiphilaceae</taxon>
        <taxon>Methylacidiphilum (ex Ratnadevi et al. 2023)</taxon>
    </lineage>
</organism>
<dbReference type="AlphaFoldDB" id="A0A516TP22"/>
<dbReference type="RefSeq" id="WP_143958375.1">
    <property type="nucleotide sequence ID" value="NZ_CP037899.1"/>
</dbReference>
<protein>
    <submittedName>
        <fullName evidence="5">Beta-N-acetylhexosaminidase</fullName>
        <ecNumber evidence="5">3.2.1.52</ecNumber>
    </submittedName>
</protein>
<evidence type="ECO:0000259" key="4">
    <source>
        <dbReference type="Pfam" id="PF00933"/>
    </source>
</evidence>
<dbReference type="SUPFAM" id="SSF51445">
    <property type="entry name" value="(Trans)glycosidases"/>
    <property type="match status" value="1"/>
</dbReference>
<dbReference type="EC" id="3.2.1.52" evidence="5"/>
<dbReference type="InterPro" id="IPR001764">
    <property type="entry name" value="Glyco_hydro_3_N"/>
</dbReference>
<dbReference type="Proteomes" id="UP000315925">
    <property type="component" value="Chromosome"/>
</dbReference>
<feature type="domain" description="Glycoside hydrolase family 3 N-terminal" evidence="4">
    <location>
        <begin position="24"/>
        <end position="309"/>
    </location>
</feature>
<keyword evidence="2 5" id="KW-0378">Hydrolase</keyword>
<evidence type="ECO:0000256" key="2">
    <source>
        <dbReference type="ARBA" id="ARBA00022801"/>
    </source>
</evidence>
<dbReference type="InterPro" id="IPR017853">
    <property type="entry name" value="GH"/>
</dbReference>
<dbReference type="PANTHER" id="PTHR30480">
    <property type="entry name" value="BETA-HEXOSAMINIDASE-RELATED"/>
    <property type="match status" value="1"/>
</dbReference>
<name>A0A516TP22_9BACT</name>
<evidence type="ECO:0000313" key="5">
    <source>
        <dbReference type="EMBL" id="QDQ42986.1"/>
    </source>
</evidence>
<gene>
    <name evidence="5" type="ORF">kam1_1772</name>
</gene>
<evidence type="ECO:0000256" key="1">
    <source>
        <dbReference type="ARBA" id="ARBA00005336"/>
    </source>
</evidence>
<dbReference type="InterPro" id="IPR050226">
    <property type="entry name" value="NagZ_Beta-hexosaminidase"/>
</dbReference>
<evidence type="ECO:0000313" key="6">
    <source>
        <dbReference type="Proteomes" id="UP000315925"/>
    </source>
</evidence>
<dbReference type="PANTHER" id="PTHR30480:SF16">
    <property type="entry name" value="GLYCOSIDE HYDROLASE FAMILY 3 DOMAIN PROTEIN"/>
    <property type="match status" value="1"/>
</dbReference>
<comment type="similarity">
    <text evidence="1">Belongs to the glycosyl hydrolase 3 family.</text>
</comment>
<sequence>MSRYFSSTHALSDGGRFLIVGLPGTKLTQEQIETIRDVQPAGFIFFSRNLENPVAFRNLVDTLRSLLNHEPILTIDQEGGRVSRLKVFGSEPPSAKDLGEKGDIALLRTHGELTGKLLRLFGLNYNLAPVLDFETAEQEHNSLKGRTFAANPQSVCSFAKAFIEGIHSQGILCCGKHFPGYSFAQCDPHLELPQVFKTKKELEAYEWVPFKNLQYLCDSFMIAHIRNLNLDPEGLPASLSFRTIHDVLRKEWNYTKLLLSDDIDMGAIIHHYSLKDTLELSLKAGIDLLLLCHRFPLIREAASILSSLPETIKEAAWQRIENFRKRLAPPLPFSLSEFQSIDSEIYSLREKVLGKERAKLRAPEDGKRSPVEIY</sequence>
<dbReference type="EMBL" id="CP037899">
    <property type="protein sequence ID" value="QDQ42986.1"/>
    <property type="molecule type" value="Genomic_DNA"/>
</dbReference>
<dbReference type="GO" id="GO:0004563">
    <property type="term" value="F:beta-N-acetylhexosaminidase activity"/>
    <property type="evidence" value="ECO:0007669"/>
    <property type="project" value="UniProtKB-EC"/>
</dbReference>
<evidence type="ECO:0000256" key="3">
    <source>
        <dbReference type="ARBA" id="ARBA00023295"/>
    </source>
</evidence>
<dbReference type="Gene3D" id="3.20.20.300">
    <property type="entry name" value="Glycoside hydrolase, family 3, N-terminal domain"/>
    <property type="match status" value="1"/>
</dbReference>
<reference evidence="6" key="1">
    <citation type="submission" date="2019-03" db="EMBL/GenBank/DDBJ databases">
        <title>Complete genome of Methylacidiphilum kamchatkense Kam1.</title>
        <authorList>
            <person name="Kruse T."/>
            <person name="Murarilal Ratnadevi C."/>
            <person name="Erikstad H.-A."/>
            <person name="Birkeland N.-K."/>
        </authorList>
    </citation>
    <scope>NUCLEOTIDE SEQUENCE [LARGE SCALE GENOMIC DNA]</scope>
    <source>
        <strain evidence="6">kam1</strain>
    </source>
</reference>
<dbReference type="GO" id="GO:0005975">
    <property type="term" value="P:carbohydrate metabolic process"/>
    <property type="evidence" value="ECO:0007669"/>
    <property type="project" value="InterPro"/>
</dbReference>
<proteinExistence type="inferred from homology"/>
<dbReference type="InterPro" id="IPR036962">
    <property type="entry name" value="Glyco_hydro_3_N_sf"/>
</dbReference>
<keyword evidence="3 5" id="KW-0326">Glycosidase</keyword>